<name>A0A653AAE2_UNCDX</name>
<sequence length="174" mass="19800">MKPTEIIEAIRQKLTVPGGRHLYGVLGTYRQLDTFAKKLHQAKTTGGDPFPKPVNVNRGILDAIPDDEFKQLAENEAKRPEPTAAHVARAFERFLRANLNGKGILVLSNLEMLFAYHIELNLLRTMAADEDRVLLLLPGRRSRGRVIMFQEMDEGDYTLPTNLIAENHLWEIRE</sequence>
<organism evidence="1">
    <name type="scientific">Uncultured Desulfatiglans sp</name>
    <dbReference type="NCBI Taxonomy" id="1748965"/>
    <lineage>
        <taxon>Bacteria</taxon>
        <taxon>Pseudomonadati</taxon>
        <taxon>Thermodesulfobacteriota</taxon>
        <taxon>Desulfobacteria</taxon>
        <taxon>Desulfatiglandales</taxon>
        <taxon>Desulfatiglandaceae</taxon>
        <taxon>Desulfatiglans</taxon>
        <taxon>environmental samples</taxon>
    </lineage>
</organism>
<accession>A0A653AAE2</accession>
<evidence type="ECO:0000313" key="1">
    <source>
        <dbReference type="EMBL" id="VBB44943.1"/>
    </source>
</evidence>
<dbReference type="EMBL" id="UPXX01000029">
    <property type="protein sequence ID" value="VBB44943.1"/>
    <property type="molecule type" value="Genomic_DNA"/>
</dbReference>
<protein>
    <submittedName>
        <fullName evidence="1">Uncharacterized protein</fullName>
    </submittedName>
</protein>
<gene>
    <name evidence="1" type="ORF">TRIP_B350114</name>
</gene>
<dbReference type="AlphaFoldDB" id="A0A653AAE2"/>
<reference evidence="1" key="1">
    <citation type="submission" date="2018-07" db="EMBL/GenBank/DDBJ databases">
        <authorList>
            <consortium name="Genoscope - CEA"/>
            <person name="William W."/>
        </authorList>
    </citation>
    <scope>NUCLEOTIDE SEQUENCE</scope>
    <source>
        <strain evidence="1">IK1</strain>
    </source>
</reference>
<proteinExistence type="predicted"/>